<dbReference type="EMBL" id="CAJOBI010087350">
    <property type="protein sequence ID" value="CAF4525491.1"/>
    <property type="molecule type" value="Genomic_DNA"/>
</dbReference>
<proteinExistence type="predicted"/>
<protein>
    <submittedName>
        <fullName evidence="2">Uncharacterized protein</fullName>
    </submittedName>
</protein>
<evidence type="ECO:0000256" key="1">
    <source>
        <dbReference type="SAM" id="MobiDB-lite"/>
    </source>
</evidence>
<dbReference type="Proteomes" id="UP000676336">
    <property type="component" value="Unassembled WGS sequence"/>
</dbReference>
<sequence>MKNKFLESFNKDTKVDNESDSQCVAVNSSRQLTLDEVVDTGDALLLDQKSRKTLGTHCDVNVEEDNDKHNSNDESLDSF</sequence>
<evidence type="ECO:0000313" key="3">
    <source>
        <dbReference type="Proteomes" id="UP000676336"/>
    </source>
</evidence>
<accession>A0A8S2Y0I7</accession>
<comment type="caution">
    <text evidence="2">The sequence shown here is derived from an EMBL/GenBank/DDBJ whole genome shotgun (WGS) entry which is preliminary data.</text>
</comment>
<name>A0A8S2Y0I7_9BILA</name>
<evidence type="ECO:0000313" key="2">
    <source>
        <dbReference type="EMBL" id="CAF4525491.1"/>
    </source>
</evidence>
<dbReference type="AlphaFoldDB" id="A0A8S2Y0I7"/>
<gene>
    <name evidence="2" type="ORF">SMN809_LOCUS35990</name>
</gene>
<organism evidence="2 3">
    <name type="scientific">Rotaria magnacalcarata</name>
    <dbReference type="NCBI Taxonomy" id="392030"/>
    <lineage>
        <taxon>Eukaryota</taxon>
        <taxon>Metazoa</taxon>
        <taxon>Spiralia</taxon>
        <taxon>Gnathifera</taxon>
        <taxon>Rotifera</taxon>
        <taxon>Eurotatoria</taxon>
        <taxon>Bdelloidea</taxon>
        <taxon>Philodinida</taxon>
        <taxon>Philodinidae</taxon>
        <taxon>Rotaria</taxon>
    </lineage>
</organism>
<feature type="region of interest" description="Disordered" evidence="1">
    <location>
        <begin position="57"/>
        <end position="79"/>
    </location>
</feature>
<reference evidence="2" key="1">
    <citation type="submission" date="2021-02" db="EMBL/GenBank/DDBJ databases">
        <authorList>
            <person name="Nowell W R."/>
        </authorList>
    </citation>
    <scope>NUCLEOTIDE SEQUENCE</scope>
</reference>
<feature type="non-terminal residue" evidence="2">
    <location>
        <position position="79"/>
    </location>
</feature>